<proteinExistence type="predicted"/>
<evidence type="ECO:0000313" key="2">
    <source>
        <dbReference type="Proteomes" id="UP001189429"/>
    </source>
</evidence>
<evidence type="ECO:0000313" key="1">
    <source>
        <dbReference type="EMBL" id="CAK0810983.1"/>
    </source>
</evidence>
<organism evidence="1 2">
    <name type="scientific">Prorocentrum cordatum</name>
    <dbReference type="NCBI Taxonomy" id="2364126"/>
    <lineage>
        <taxon>Eukaryota</taxon>
        <taxon>Sar</taxon>
        <taxon>Alveolata</taxon>
        <taxon>Dinophyceae</taxon>
        <taxon>Prorocentrales</taxon>
        <taxon>Prorocentraceae</taxon>
        <taxon>Prorocentrum</taxon>
    </lineage>
</organism>
<gene>
    <name evidence="1" type="ORF">PCOR1329_LOCUS15751</name>
</gene>
<comment type="caution">
    <text evidence="1">The sequence shown here is derived from an EMBL/GenBank/DDBJ whole genome shotgun (WGS) entry which is preliminary data.</text>
</comment>
<accession>A0ABN9QXA0</accession>
<reference evidence="1" key="1">
    <citation type="submission" date="2023-10" db="EMBL/GenBank/DDBJ databases">
        <authorList>
            <person name="Chen Y."/>
            <person name="Shah S."/>
            <person name="Dougan E. K."/>
            <person name="Thang M."/>
            <person name="Chan C."/>
        </authorList>
    </citation>
    <scope>NUCLEOTIDE SEQUENCE [LARGE SCALE GENOMIC DNA]</scope>
</reference>
<feature type="non-terminal residue" evidence="1">
    <location>
        <position position="67"/>
    </location>
</feature>
<dbReference type="Proteomes" id="UP001189429">
    <property type="component" value="Unassembled WGS sequence"/>
</dbReference>
<dbReference type="EMBL" id="CAUYUJ010004787">
    <property type="protein sequence ID" value="CAK0810983.1"/>
    <property type="molecule type" value="Genomic_DNA"/>
</dbReference>
<keyword evidence="2" id="KW-1185">Reference proteome</keyword>
<sequence length="67" mass="7225">MAIIAAPLWEQLRAAAADMPAAQWGKQAIRLLVYGRGSYARKDCLRVYLTDVTGGAKFDPKTDGGEA</sequence>
<protein>
    <submittedName>
        <fullName evidence="1">Uncharacterized protein</fullName>
    </submittedName>
</protein>
<name>A0ABN9QXA0_9DINO</name>